<protein>
    <submittedName>
        <fullName evidence="1">MoaD/ThiS family protein</fullName>
    </submittedName>
</protein>
<sequence>MSAAQDLTDARPARVRLGPLLAHMFPDADRVVELQAATVADMVDALEARWPGMRDCICDTSPAIRRHMNVFVEGRRATLASPLAPGADVYVVNAISGG</sequence>
<gene>
    <name evidence="1" type="ORF">ABEG18_05055</name>
</gene>
<dbReference type="InterPro" id="IPR016155">
    <property type="entry name" value="Mopterin_synth/thiamin_S_b"/>
</dbReference>
<dbReference type="RefSeq" id="WP_406857005.1">
    <property type="nucleotide sequence ID" value="NZ_CP157484.1"/>
</dbReference>
<accession>A0AAU7JIW0</accession>
<dbReference type="InterPro" id="IPR012675">
    <property type="entry name" value="Beta-grasp_dom_sf"/>
</dbReference>
<dbReference type="Gene3D" id="3.10.20.30">
    <property type="match status" value="1"/>
</dbReference>
<evidence type="ECO:0000313" key="1">
    <source>
        <dbReference type="EMBL" id="XBO40150.1"/>
    </source>
</evidence>
<dbReference type="EMBL" id="CP157484">
    <property type="protein sequence ID" value="XBO40150.1"/>
    <property type="molecule type" value="Genomic_DNA"/>
</dbReference>
<organism evidence="1">
    <name type="scientific">Alsobacter sp. KACC 23698</name>
    <dbReference type="NCBI Taxonomy" id="3149229"/>
    <lineage>
        <taxon>Bacteria</taxon>
        <taxon>Pseudomonadati</taxon>
        <taxon>Pseudomonadota</taxon>
        <taxon>Alphaproteobacteria</taxon>
        <taxon>Hyphomicrobiales</taxon>
        <taxon>Alsobacteraceae</taxon>
        <taxon>Alsobacter</taxon>
    </lineage>
</organism>
<name>A0AAU7JIW0_9HYPH</name>
<reference evidence="1" key="1">
    <citation type="submission" date="2024-05" db="EMBL/GenBank/DDBJ databases">
        <authorList>
            <person name="Kim S."/>
            <person name="Heo J."/>
            <person name="Choi H."/>
            <person name="Choi Y."/>
            <person name="Kwon S.-W."/>
            <person name="Kim Y."/>
        </authorList>
    </citation>
    <scope>NUCLEOTIDE SEQUENCE</scope>
    <source>
        <strain evidence="1">KACC 23698</strain>
    </source>
</reference>
<dbReference type="SUPFAM" id="SSF54285">
    <property type="entry name" value="MoaD/ThiS"/>
    <property type="match status" value="1"/>
</dbReference>
<proteinExistence type="predicted"/>
<dbReference type="AlphaFoldDB" id="A0AAU7JIW0"/>